<feature type="transmembrane region" description="Helical" evidence="1">
    <location>
        <begin position="65"/>
        <end position="83"/>
    </location>
</feature>
<name>A0A2M4DKF5_ANODA</name>
<feature type="signal peptide" evidence="2">
    <location>
        <begin position="1"/>
        <end position="23"/>
    </location>
</feature>
<accession>A0A2M4DKF5</accession>
<evidence type="ECO:0000313" key="3">
    <source>
        <dbReference type="EMBL" id="MBW78014.1"/>
    </source>
</evidence>
<evidence type="ECO:0000256" key="1">
    <source>
        <dbReference type="SAM" id="Phobius"/>
    </source>
</evidence>
<evidence type="ECO:0000256" key="2">
    <source>
        <dbReference type="SAM" id="SignalP"/>
    </source>
</evidence>
<reference evidence="3" key="1">
    <citation type="submission" date="2018-01" db="EMBL/GenBank/DDBJ databases">
        <title>An insight into the sialome of Amazonian anophelines.</title>
        <authorList>
            <person name="Ribeiro J.M."/>
            <person name="Scarpassa V."/>
            <person name="Calvo E."/>
        </authorList>
    </citation>
    <scope>NUCLEOTIDE SEQUENCE</scope>
</reference>
<keyword evidence="1" id="KW-0472">Membrane</keyword>
<dbReference type="AlphaFoldDB" id="A0A2M4DKF5"/>
<feature type="chain" id="PRO_5014895543" description="Secreted protein" evidence="2">
    <location>
        <begin position="24"/>
        <end position="145"/>
    </location>
</feature>
<keyword evidence="1" id="KW-0812">Transmembrane</keyword>
<keyword evidence="2" id="KW-0732">Signal</keyword>
<protein>
    <recommendedName>
        <fullName evidence="4">Secreted protein</fullName>
    </recommendedName>
</protein>
<keyword evidence="1" id="KW-1133">Transmembrane helix</keyword>
<dbReference type="EMBL" id="GGFL01013836">
    <property type="protein sequence ID" value="MBW78014.1"/>
    <property type="molecule type" value="Transcribed_RNA"/>
</dbReference>
<sequence length="145" mass="16451">MRLHWHQTPMSVTLLHMSMCIHCVLPPCVRPRHPAHTHTNRHTNSFHFALAGPFMGWHTYMLSRPFLLASFFPFLLVATRYACQSAMYASYMSRLPPPERMPNAGALFVCCCFQSAMAVRVQWAVAGAGCGQLVLRSFAARRLTR</sequence>
<proteinExistence type="predicted"/>
<organism evidence="3">
    <name type="scientific">Anopheles darlingi</name>
    <name type="common">Mosquito</name>
    <dbReference type="NCBI Taxonomy" id="43151"/>
    <lineage>
        <taxon>Eukaryota</taxon>
        <taxon>Metazoa</taxon>
        <taxon>Ecdysozoa</taxon>
        <taxon>Arthropoda</taxon>
        <taxon>Hexapoda</taxon>
        <taxon>Insecta</taxon>
        <taxon>Pterygota</taxon>
        <taxon>Neoptera</taxon>
        <taxon>Endopterygota</taxon>
        <taxon>Diptera</taxon>
        <taxon>Nematocera</taxon>
        <taxon>Culicoidea</taxon>
        <taxon>Culicidae</taxon>
        <taxon>Anophelinae</taxon>
        <taxon>Anopheles</taxon>
    </lineage>
</organism>
<evidence type="ECO:0008006" key="4">
    <source>
        <dbReference type="Google" id="ProtNLM"/>
    </source>
</evidence>